<sequence>MPFNKEYPRMILSPLALGSETETPLLKNGSLSGTSSTYKSILSKSPNTKVSAVQKVFERSFTSTSMSKSLNIYGWVGGFTNTKDWSSLLSCCSSSGLVKVTSISFLASSSKFVP</sequence>
<evidence type="ECO:0000313" key="1">
    <source>
        <dbReference type="EMBL" id="KAK9154446.1"/>
    </source>
</evidence>
<organism evidence="1 2">
    <name type="scientific">Stephania japonica</name>
    <dbReference type="NCBI Taxonomy" id="461633"/>
    <lineage>
        <taxon>Eukaryota</taxon>
        <taxon>Viridiplantae</taxon>
        <taxon>Streptophyta</taxon>
        <taxon>Embryophyta</taxon>
        <taxon>Tracheophyta</taxon>
        <taxon>Spermatophyta</taxon>
        <taxon>Magnoliopsida</taxon>
        <taxon>Ranunculales</taxon>
        <taxon>Menispermaceae</taxon>
        <taxon>Menispermoideae</taxon>
        <taxon>Cissampelideae</taxon>
        <taxon>Stephania</taxon>
    </lineage>
</organism>
<name>A0AAP0KKV3_9MAGN</name>
<accession>A0AAP0KKV3</accession>
<gene>
    <name evidence="1" type="ORF">Sjap_001926</name>
</gene>
<comment type="caution">
    <text evidence="1">The sequence shown here is derived from an EMBL/GenBank/DDBJ whole genome shotgun (WGS) entry which is preliminary data.</text>
</comment>
<dbReference type="AlphaFoldDB" id="A0AAP0KKV3"/>
<reference evidence="1 2" key="1">
    <citation type="submission" date="2024-01" db="EMBL/GenBank/DDBJ databases">
        <title>Genome assemblies of Stephania.</title>
        <authorList>
            <person name="Yang L."/>
        </authorList>
    </citation>
    <scope>NUCLEOTIDE SEQUENCE [LARGE SCALE GENOMIC DNA]</scope>
    <source>
        <strain evidence="1">QJT</strain>
        <tissue evidence="1">Leaf</tissue>
    </source>
</reference>
<protein>
    <submittedName>
        <fullName evidence="1">Uncharacterized protein</fullName>
    </submittedName>
</protein>
<dbReference type="Proteomes" id="UP001417504">
    <property type="component" value="Unassembled WGS sequence"/>
</dbReference>
<keyword evidence="2" id="KW-1185">Reference proteome</keyword>
<proteinExistence type="predicted"/>
<evidence type="ECO:0000313" key="2">
    <source>
        <dbReference type="Proteomes" id="UP001417504"/>
    </source>
</evidence>
<dbReference type="EMBL" id="JBBNAE010000001">
    <property type="protein sequence ID" value="KAK9154446.1"/>
    <property type="molecule type" value="Genomic_DNA"/>
</dbReference>